<evidence type="ECO:0008006" key="3">
    <source>
        <dbReference type="Google" id="ProtNLM"/>
    </source>
</evidence>
<reference evidence="1 2" key="1">
    <citation type="submission" date="2018-12" db="EMBL/GenBank/DDBJ databases">
        <title>The genome sequences of Variovorax guangxiensis DSM 27352.</title>
        <authorList>
            <person name="Gao J."/>
            <person name="Sun J."/>
        </authorList>
    </citation>
    <scope>NUCLEOTIDE SEQUENCE [LARGE SCALE GENOMIC DNA]</scope>
    <source>
        <strain evidence="1 2">DSM 27352</strain>
    </source>
</reference>
<sequence length="256" mass="27980">MPIPNLFYGHQDALMRGASPTTLAVGDSWFWYPFDNLLGEIAGSRPLQSIVVAGYNGSEASEWKGKYADSIKTTFDMYARGPLVKALLLSGGGNDIVGQTNFPKLIKANCSACQSVPACYADDQPSKALEKIIGHYRRLIKIFRTYNPTAVVVLHNYDDAYATGEGVFGPADWLKVPMEKCSVPVSLRKDLFADLVTAFGKAQDALAAEPGLGKIVALKTTGTLTVHQWANELHPTPEGFRRLTERKFLPALDAVW</sequence>
<dbReference type="AlphaFoldDB" id="A0A433MCJ7"/>
<dbReference type="Gene3D" id="3.40.50.1110">
    <property type="entry name" value="SGNH hydrolase"/>
    <property type="match status" value="1"/>
</dbReference>
<organism evidence="1 2">
    <name type="scientific">Variovorax guangxiensis</name>
    <dbReference type="NCBI Taxonomy" id="1775474"/>
    <lineage>
        <taxon>Bacteria</taxon>
        <taxon>Pseudomonadati</taxon>
        <taxon>Pseudomonadota</taxon>
        <taxon>Betaproteobacteria</taxon>
        <taxon>Burkholderiales</taxon>
        <taxon>Comamonadaceae</taxon>
        <taxon>Variovorax</taxon>
    </lineage>
</organism>
<comment type="caution">
    <text evidence="1">The sequence shown here is derived from an EMBL/GenBank/DDBJ whole genome shotgun (WGS) entry which is preliminary data.</text>
</comment>
<dbReference type="EMBL" id="RXFT01000001">
    <property type="protein sequence ID" value="RUR65440.1"/>
    <property type="molecule type" value="Genomic_DNA"/>
</dbReference>
<dbReference type="InterPro" id="IPR036514">
    <property type="entry name" value="SGNH_hydro_sf"/>
</dbReference>
<gene>
    <name evidence="1" type="ORF">EJP67_00025</name>
</gene>
<dbReference type="RefSeq" id="WP_126018135.1">
    <property type="nucleotide sequence ID" value="NZ_RXFT01000001.1"/>
</dbReference>
<proteinExistence type="predicted"/>
<name>A0A433MCJ7_9BURK</name>
<protein>
    <recommendedName>
        <fullName evidence="3">SGNH hydrolase-type esterase domain-containing protein</fullName>
    </recommendedName>
</protein>
<accession>A0A433MCJ7</accession>
<evidence type="ECO:0000313" key="2">
    <source>
        <dbReference type="Proteomes" id="UP000281118"/>
    </source>
</evidence>
<dbReference type="OrthoDB" id="6194308at2"/>
<dbReference type="Proteomes" id="UP000281118">
    <property type="component" value="Unassembled WGS sequence"/>
</dbReference>
<dbReference type="SUPFAM" id="SSF52266">
    <property type="entry name" value="SGNH hydrolase"/>
    <property type="match status" value="1"/>
</dbReference>
<evidence type="ECO:0000313" key="1">
    <source>
        <dbReference type="EMBL" id="RUR65440.1"/>
    </source>
</evidence>
<dbReference type="GO" id="GO:0016788">
    <property type="term" value="F:hydrolase activity, acting on ester bonds"/>
    <property type="evidence" value="ECO:0007669"/>
    <property type="project" value="UniProtKB-ARBA"/>
</dbReference>